<dbReference type="KEGG" id="ovi:T265_15939"/>
<evidence type="ECO:0000313" key="1">
    <source>
        <dbReference type="EMBL" id="KER18614.1"/>
    </source>
</evidence>
<proteinExistence type="predicted"/>
<name>A0A074ZTQ3_OPIVI</name>
<dbReference type="GeneID" id="20330104"/>
<dbReference type="CTD" id="20330104"/>
<organism evidence="1 2">
    <name type="scientific">Opisthorchis viverrini</name>
    <name type="common">Southeast Asian liver fluke</name>
    <dbReference type="NCBI Taxonomy" id="6198"/>
    <lineage>
        <taxon>Eukaryota</taxon>
        <taxon>Metazoa</taxon>
        <taxon>Spiralia</taxon>
        <taxon>Lophotrochozoa</taxon>
        <taxon>Platyhelminthes</taxon>
        <taxon>Trematoda</taxon>
        <taxon>Digenea</taxon>
        <taxon>Opisthorchiida</taxon>
        <taxon>Opisthorchiata</taxon>
        <taxon>Opisthorchiidae</taxon>
        <taxon>Opisthorchis</taxon>
    </lineage>
</organism>
<dbReference type="AlphaFoldDB" id="A0A074ZTQ3"/>
<keyword evidence="2" id="KW-1185">Reference proteome</keyword>
<sequence>MFQITESYRQSVSDVGKKINPIVLGQRFYRGIQLHMKVIEWSSSWTTNGPLNRPGGNIVP</sequence>
<dbReference type="Proteomes" id="UP000054324">
    <property type="component" value="Unassembled WGS sequence"/>
</dbReference>
<accession>A0A074ZTQ3</accession>
<protein>
    <submittedName>
        <fullName evidence="1">Uncharacterized protein</fullName>
    </submittedName>
</protein>
<dbReference type="RefSeq" id="XP_009177639.1">
    <property type="nucleotide sequence ID" value="XM_009179375.1"/>
</dbReference>
<evidence type="ECO:0000313" key="2">
    <source>
        <dbReference type="Proteomes" id="UP000054324"/>
    </source>
</evidence>
<reference evidence="1 2" key="1">
    <citation type="submission" date="2013-11" db="EMBL/GenBank/DDBJ databases">
        <title>Opisthorchis viverrini - life in the bile duct.</title>
        <authorList>
            <person name="Young N.D."/>
            <person name="Nagarajan N."/>
            <person name="Lin S.J."/>
            <person name="Korhonen P.K."/>
            <person name="Jex A.R."/>
            <person name="Hall R.S."/>
            <person name="Safavi-Hemami H."/>
            <person name="Kaewkong W."/>
            <person name="Bertrand D."/>
            <person name="Gao S."/>
            <person name="Seet Q."/>
            <person name="Wongkham S."/>
            <person name="Teh B.T."/>
            <person name="Wongkham C."/>
            <person name="Intapan P.M."/>
            <person name="Maleewong W."/>
            <person name="Yang X."/>
            <person name="Hu M."/>
            <person name="Wang Z."/>
            <person name="Hofmann A."/>
            <person name="Sternberg P.W."/>
            <person name="Tan P."/>
            <person name="Wang J."/>
            <person name="Gasser R.B."/>
        </authorList>
    </citation>
    <scope>NUCLEOTIDE SEQUENCE [LARGE SCALE GENOMIC DNA]</scope>
</reference>
<feature type="non-terminal residue" evidence="1">
    <location>
        <position position="60"/>
    </location>
</feature>
<gene>
    <name evidence="1" type="ORF">T265_15939</name>
</gene>
<dbReference type="EMBL" id="KL599187">
    <property type="protein sequence ID" value="KER18614.1"/>
    <property type="molecule type" value="Genomic_DNA"/>
</dbReference>